<protein>
    <submittedName>
        <fullName evidence="8 9">Ras GTPase-activating-like protein IQGAP1</fullName>
    </submittedName>
</protein>
<dbReference type="GO" id="GO:0051015">
    <property type="term" value="F:actin filament binding"/>
    <property type="evidence" value="ECO:0007669"/>
    <property type="project" value="TreeGrafter"/>
</dbReference>
<dbReference type="Gene3D" id="1.20.5.190">
    <property type="match status" value="1"/>
</dbReference>
<dbReference type="KEGG" id="ccin:107269783"/>
<dbReference type="InterPro" id="IPR001936">
    <property type="entry name" value="RasGAP_dom"/>
</dbReference>
<evidence type="ECO:0000313" key="10">
    <source>
        <dbReference type="RefSeq" id="XP_024943020.1"/>
    </source>
</evidence>
<dbReference type="GO" id="GO:0005516">
    <property type="term" value="F:calmodulin binding"/>
    <property type="evidence" value="ECO:0007669"/>
    <property type="project" value="UniProtKB-KW"/>
</dbReference>
<evidence type="ECO:0000313" key="7">
    <source>
        <dbReference type="Proteomes" id="UP000694920"/>
    </source>
</evidence>
<dbReference type="InterPro" id="IPR000593">
    <property type="entry name" value="RasGAP_C"/>
</dbReference>
<dbReference type="GO" id="GO:1903479">
    <property type="term" value="P:mitotic actomyosin contractile ring assembly actin filament organization"/>
    <property type="evidence" value="ECO:0007669"/>
    <property type="project" value="TreeGrafter"/>
</dbReference>
<keyword evidence="3" id="KW-0112">Calmodulin-binding</keyword>
<keyword evidence="2" id="KW-0677">Repeat</keyword>
<evidence type="ECO:0000256" key="4">
    <source>
        <dbReference type="SAM" id="MobiDB-lite"/>
    </source>
</evidence>
<organism evidence="7 8">
    <name type="scientific">Cephus cinctus</name>
    <name type="common">Wheat stem sawfly</name>
    <dbReference type="NCBI Taxonomy" id="211228"/>
    <lineage>
        <taxon>Eukaryota</taxon>
        <taxon>Metazoa</taxon>
        <taxon>Ecdysozoa</taxon>
        <taxon>Arthropoda</taxon>
        <taxon>Hexapoda</taxon>
        <taxon>Insecta</taxon>
        <taxon>Pterygota</taxon>
        <taxon>Neoptera</taxon>
        <taxon>Endopterygota</taxon>
        <taxon>Hymenoptera</taxon>
        <taxon>Cephoidea</taxon>
        <taxon>Cephidae</taxon>
        <taxon>Cephus</taxon>
    </lineage>
</organism>
<dbReference type="FunFam" id="1.10.506.10:FF:000004">
    <property type="entry name" value="IQ motif containing GTPase activating protein 1"/>
    <property type="match status" value="1"/>
</dbReference>
<dbReference type="PROSITE" id="PS50096">
    <property type="entry name" value="IQ"/>
    <property type="match status" value="3"/>
</dbReference>
<dbReference type="GeneID" id="107269783"/>
<dbReference type="SMART" id="SM00323">
    <property type="entry name" value="RasGAP"/>
    <property type="match status" value="1"/>
</dbReference>
<dbReference type="Pfam" id="PF03836">
    <property type="entry name" value="RasGAP_C"/>
    <property type="match status" value="1"/>
</dbReference>
<feature type="domain" description="Calponin-homology (CH)" evidence="6">
    <location>
        <begin position="37"/>
        <end position="152"/>
    </location>
</feature>
<evidence type="ECO:0000256" key="2">
    <source>
        <dbReference type="ARBA" id="ARBA00022737"/>
    </source>
</evidence>
<dbReference type="SMART" id="SM00033">
    <property type="entry name" value="CH"/>
    <property type="match status" value="1"/>
</dbReference>
<dbReference type="RefSeq" id="XP_024943020.1">
    <property type="nucleotide sequence ID" value="XM_025087252.1"/>
</dbReference>
<dbReference type="Pfam" id="PF00612">
    <property type="entry name" value="IQ"/>
    <property type="match status" value="3"/>
</dbReference>
<feature type="compositionally biased region" description="Basic and acidic residues" evidence="4">
    <location>
        <begin position="12"/>
        <end position="24"/>
    </location>
</feature>
<evidence type="ECO:0000313" key="8">
    <source>
        <dbReference type="RefSeq" id="XP_015599510.1"/>
    </source>
</evidence>
<dbReference type="SUPFAM" id="SSF48350">
    <property type="entry name" value="GTPase activation domain, GAP"/>
    <property type="match status" value="1"/>
</dbReference>
<dbReference type="Gene3D" id="1.10.418.10">
    <property type="entry name" value="Calponin-like domain"/>
    <property type="match status" value="1"/>
</dbReference>
<dbReference type="FunFam" id="1.10.418.10:FF:000013">
    <property type="entry name" value="IQ motif containing GTPase activating protein 1"/>
    <property type="match status" value="1"/>
</dbReference>
<dbReference type="SUPFAM" id="SSF47576">
    <property type="entry name" value="Calponin-homology domain, CH-domain"/>
    <property type="match status" value="1"/>
</dbReference>
<dbReference type="GO" id="GO:0005096">
    <property type="term" value="F:GTPase activator activity"/>
    <property type="evidence" value="ECO:0007669"/>
    <property type="project" value="TreeGrafter"/>
</dbReference>
<dbReference type="Gene3D" id="1.10.506.10">
    <property type="entry name" value="GTPase Activation - p120gap, domain 1"/>
    <property type="match status" value="1"/>
</dbReference>
<feature type="compositionally biased region" description="Low complexity" evidence="4">
    <location>
        <begin position="1"/>
        <end position="11"/>
    </location>
</feature>
<dbReference type="InterPro" id="IPR036872">
    <property type="entry name" value="CH_dom_sf"/>
</dbReference>
<feature type="domain" description="Ras-GAP" evidence="5">
    <location>
        <begin position="978"/>
        <end position="1211"/>
    </location>
</feature>
<dbReference type="PROSITE" id="PS50021">
    <property type="entry name" value="CH"/>
    <property type="match status" value="1"/>
</dbReference>
<dbReference type="InterPro" id="IPR008936">
    <property type="entry name" value="Rho_GTPase_activation_prot"/>
</dbReference>
<dbReference type="Proteomes" id="UP000694920">
    <property type="component" value="Unplaced"/>
</dbReference>
<dbReference type="InterPro" id="IPR001715">
    <property type="entry name" value="CH_dom"/>
</dbReference>
<keyword evidence="1" id="KW-0597">Phosphoprotein</keyword>
<sequence>MTNTGNITTNGETEKDARKSAEEMDEQRHKTLAYEYLCHLEEAKKWLEACLMEKLPPTTELEENLRNGVYLAKLAHFMTPEELPLNKIYDKDQKRYAIAGLQFRHTDNINHFLRCLKTMQLPLTFQPETTDIYDKKNMPRVIYCIHALSTHLFKFGRAPQIQDLYGKVNFTDEEINAVSKELKKYGIKMPAFQKIGGLLTNNMAGDAAALHAAVIAINKCISDMDQEALLGTLKNSAAQVNDVNPSYVIDYYQTLLNAKDTKMQGALNRSLNDSYVPDAYDELLTQAEIQGHINNVNVRRAWENVIRSIELDSESLIMSLKVSTLKLKNVRHDNAELYKAELMQMDNHFDMEDESTTNSQHRRNLLQKAIDIVNGIADISNRRQEAVQLVNLKLQDSSKQEFHKALKNPNLGLGDYVDEFAIPLYFEEMKVDRAESKNDLSYSDIIVSIRVLSSIAAISKTVDTGNPILVYQSLINPEAHITNLDEENKVKYCRALAACRLKKQTNAEECPLLTYIDIQECIDHINQQCHNDGETIQVLRKLNRAVVENNQLGLVEALKDVSLKLEKPTTPEDASLYLKLFKKCLAENHIDGSELWLEDVENVAQIVMREVEEVEAASFLFSQLNVAIKKNDALFSADCLRALGYKISNAHRGSCIDALIKLQRRKNTDHQCPYFRYVTSGGNESFIDLEKLNYTWDHPKKLTESYFISKEDIDHVIKRITTEEVNARSQKIDESKIIKLQALVRGYLLRKKISDKFSYYHENVDKIIQIQAWWRGRIQRNHYKKFLDERRKQKEHFNKNYGAIRTQYEDILDRYKGQEKKIVKIQALWRGRAARRRFHSLLRLEKPPFPVIRHFSGILSLNADDYDKDLQLQHLRSEVVQTIRHNTNLSQLLDSMDIKIGLLIQNRITLQDIVAHGRNLESLAEDKSAKGLKSLTKEGHKMLQGYQHLFYALQTNPTYLSKLLFLLPESKTNKFLQNVILTLFNFGSNIREEYLLLKLFRSALQEEIRCKFQKPSEVVTGNPVVLKMVVNYARQVNGQRALRQIVGPIIEKILADKTINIETDPVNIYKCWRNQLEMETGEILDLPYSVNPQQALNYEQVRKRLNNGIQLLKTTVVEFLSRITESRDLIPYGMLYMAKVLNCTLAEKFPNAPEKDILKVVGDQIYYHFINPAIVAPDAFDIIKLPIDRSLSNDQRRNLASIAKILQFATSKKGFGEEAMHLVCLNPFIIECHEKFKKFFRYCCQVEELDDHFRIHEYTEATLIHKPEIYISLQEICDTHSLVLEYQYQIAPDPLDTLHELLDDLGTTPSVASLLGITDPICESNKARMGKTEVCLVLMNKFEVPENDDTNLKKLFIKTKELLVSILQLLKGETLVDALESSCSPIQERLYSNKYSSDTRSFNIIKKSPSFNDCKLQLRAYLNKLELGGLVTQADGYQSIVTAIARDLCNKGKYRLFRTKELQTLSAMKQMLEEKSKYYQEQVQYYSEYIQRCLENLHTGKGSLHAVKTMQKNHHGKLKSKMTLKYSAAKLQEKGVLLEIDGLPHSQFKNVIFEISPTDHNGIFTVRGKFMGVEMEKLDVDIQRLLELQFEGAPIMDMFGKAKINVNLLLYLLNRKFYGKT</sequence>
<evidence type="ECO:0000256" key="1">
    <source>
        <dbReference type="ARBA" id="ARBA00022553"/>
    </source>
</evidence>
<dbReference type="RefSeq" id="XP_024943019.1">
    <property type="nucleotide sequence ID" value="XM_025087251.1"/>
</dbReference>
<evidence type="ECO:0000313" key="9">
    <source>
        <dbReference type="RefSeq" id="XP_024943019.1"/>
    </source>
</evidence>
<dbReference type="PANTHER" id="PTHR14149">
    <property type="entry name" value="RAS GTPASE-ACTIVATING PROTEIN WITH IQ MOTIF"/>
    <property type="match status" value="1"/>
</dbReference>
<proteinExistence type="predicted"/>
<dbReference type="SMART" id="SM00015">
    <property type="entry name" value="IQ"/>
    <property type="match status" value="3"/>
</dbReference>
<keyword evidence="7" id="KW-1185">Reference proteome</keyword>
<dbReference type="GO" id="GO:0005938">
    <property type="term" value="C:cell cortex"/>
    <property type="evidence" value="ECO:0007669"/>
    <property type="project" value="TreeGrafter"/>
</dbReference>
<name>A0AAJ7C1H4_CEPCN</name>
<dbReference type="PANTHER" id="PTHR14149:SF14">
    <property type="entry name" value="CALPONIN-HOMOLOGY (CH) DOMAIN-CONTAINING PROTEIN"/>
    <property type="match status" value="1"/>
</dbReference>
<dbReference type="RefSeq" id="XP_015599510.1">
    <property type="nucleotide sequence ID" value="XM_015744024.2"/>
</dbReference>
<dbReference type="Pfam" id="PF00616">
    <property type="entry name" value="RasGAP"/>
    <property type="match status" value="1"/>
</dbReference>
<dbReference type="Pfam" id="PF00307">
    <property type="entry name" value="CH"/>
    <property type="match status" value="1"/>
</dbReference>
<dbReference type="SUPFAM" id="SSF143885">
    <property type="entry name" value="RGC domain-like"/>
    <property type="match status" value="1"/>
</dbReference>
<dbReference type="InterPro" id="IPR000048">
    <property type="entry name" value="IQ_motif_EF-hand-BS"/>
</dbReference>
<evidence type="ECO:0000259" key="6">
    <source>
        <dbReference type="PROSITE" id="PS50021"/>
    </source>
</evidence>
<dbReference type="CDD" id="cd05127">
    <property type="entry name" value="RasGAP_IQGAP_like"/>
    <property type="match status" value="1"/>
</dbReference>
<accession>A0AAJ7C1H4</accession>
<feature type="region of interest" description="Disordered" evidence="4">
    <location>
        <begin position="1"/>
        <end position="24"/>
    </location>
</feature>
<gene>
    <name evidence="8 9 10" type="primary">LOC107269783</name>
</gene>
<dbReference type="PROSITE" id="PS50018">
    <property type="entry name" value="RAS_GTPASE_ACTIV_2"/>
    <property type="match status" value="1"/>
</dbReference>
<reference evidence="8 9" key="1">
    <citation type="submission" date="2025-04" db="UniProtKB">
        <authorList>
            <consortium name="RefSeq"/>
        </authorList>
    </citation>
    <scope>IDENTIFICATION</scope>
</reference>
<evidence type="ECO:0000256" key="3">
    <source>
        <dbReference type="ARBA" id="ARBA00022860"/>
    </source>
</evidence>
<evidence type="ECO:0000259" key="5">
    <source>
        <dbReference type="PROSITE" id="PS50018"/>
    </source>
</evidence>